<dbReference type="OrthoDB" id="9810963at2"/>
<keyword evidence="1 2" id="KW-0129">CBS domain</keyword>
<dbReference type="Gene3D" id="3.10.580.10">
    <property type="entry name" value="CBS-domain"/>
    <property type="match status" value="1"/>
</dbReference>
<dbReference type="PATRIC" id="fig|946077.3.peg.1545"/>
<dbReference type="RefSeq" id="WP_008239119.1">
    <property type="nucleotide sequence ID" value="NZ_AJJU01000008.1"/>
</dbReference>
<dbReference type="PROSITE" id="PS50042">
    <property type="entry name" value="CNMP_BINDING_3"/>
    <property type="match status" value="1"/>
</dbReference>
<evidence type="ECO:0000259" key="4">
    <source>
        <dbReference type="PROSITE" id="PS51371"/>
    </source>
</evidence>
<feature type="domain" description="CBS" evidence="4">
    <location>
        <begin position="174"/>
        <end position="232"/>
    </location>
</feature>
<dbReference type="AlphaFoldDB" id="I0WF96"/>
<comment type="caution">
    <text evidence="5">The sequence shown here is derived from an EMBL/GenBank/DDBJ whole genome shotgun (WGS) entry which is preliminary data.</text>
</comment>
<dbReference type="PANTHER" id="PTHR43080:SF2">
    <property type="entry name" value="CBS DOMAIN-CONTAINING PROTEIN"/>
    <property type="match status" value="1"/>
</dbReference>
<dbReference type="InterPro" id="IPR005105">
    <property type="entry name" value="GlnD_Uridyltrans_N"/>
</dbReference>
<dbReference type="InterPro" id="IPR000595">
    <property type="entry name" value="cNMP-bd_dom"/>
</dbReference>
<dbReference type="PANTHER" id="PTHR43080">
    <property type="entry name" value="CBS DOMAIN-CONTAINING PROTEIN CBSX3, MITOCHONDRIAL"/>
    <property type="match status" value="1"/>
</dbReference>
<dbReference type="InterPro" id="IPR000644">
    <property type="entry name" value="CBS_dom"/>
</dbReference>
<dbReference type="SUPFAM" id="SSF54631">
    <property type="entry name" value="CBS-domain pair"/>
    <property type="match status" value="1"/>
</dbReference>
<dbReference type="SMART" id="SM00100">
    <property type="entry name" value="cNMP"/>
    <property type="match status" value="1"/>
</dbReference>
<dbReference type="GO" id="GO:0008773">
    <property type="term" value="F:[protein-PII] uridylyltransferase activity"/>
    <property type="evidence" value="ECO:0007669"/>
    <property type="project" value="InterPro"/>
</dbReference>
<dbReference type="eggNOG" id="COG2905">
    <property type="taxonomic scope" value="Bacteria"/>
</dbReference>
<evidence type="ECO:0000313" key="6">
    <source>
        <dbReference type="Proteomes" id="UP000005938"/>
    </source>
</evidence>
<accession>I0WF96</accession>
<evidence type="ECO:0000256" key="1">
    <source>
        <dbReference type="ARBA" id="ARBA00023122"/>
    </source>
</evidence>
<dbReference type="Pfam" id="PF00027">
    <property type="entry name" value="cNMP_binding"/>
    <property type="match status" value="1"/>
</dbReference>
<feature type="domain" description="Cyclic nucleotide-binding" evidence="3">
    <location>
        <begin position="56"/>
        <end position="138"/>
    </location>
</feature>
<dbReference type="InterPro" id="IPR018821">
    <property type="entry name" value="DUF294_put_nucleoTrafse_sb-bd"/>
</dbReference>
<dbReference type="InterPro" id="IPR014710">
    <property type="entry name" value="RmlC-like_jellyroll"/>
</dbReference>
<dbReference type="InterPro" id="IPR051257">
    <property type="entry name" value="Diverse_CBS-Domain"/>
</dbReference>
<dbReference type="Gene3D" id="2.60.120.10">
    <property type="entry name" value="Jelly Rolls"/>
    <property type="match status" value="1"/>
</dbReference>
<sequence>MKNTIAERVLEFLKKYPPFDIISKQDLLDIAKETVIVYLEKEQVLFDEDQPLHPHFYIVKEGAILLTETKNSQIELVDVCDEGELFGLRPLVAKDHYKMRAIANEESIVYAISVEAFKPILEKDKTVALYMVESFASKTKNPFAIDSSKNIFATPYDGLTQRNDRLFELQPIQFTKKTITATASHTVQQISQKMTKYSIGSMIITDEEQLPVGIITDKDIRKKIATGTYTPETTAGEIMISPVLTFTDKMSIAEAQLNMMKNDIRHLVLTKDGTPESPLIGILTEQDILVSQGNSVSGLMKAIKRARKSKHLRNIRQQVSQLLEGYIYQNIPMTLTSNIIHEINEAITVRAIEISLSRMDSKPPVSFAWMSLGSHGRGEQLLITDQDNALVFHDVDPKEYQVTKAYFLELAERVTKMLNKIGYEYCPADMMARNPKWCLSLSEWKDQFNHWIYKAGNEEILLCSIFFDFNCTYGDVTLVNELSSSIFSSTQNNDLFFAVLGRSALHSPSPLGFFRQFLVEQDGEHKDSFDIKSRAMMPLTDIGRVLILSHQVKHINNTAARFEKLADLEPQNKELYLSCSYAAKALLKFRTKHGLMHDDGGRYIRLKELTKEERMKLKRCFKIINDVQELVKIRFKITPFL</sequence>
<evidence type="ECO:0000256" key="2">
    <source>
        <dbReference type="PROSITE-ProRule" id="PRU00703"/>
    </source>
</evidence>
<dbReference type="Pfam" id="PF00571">
    <property type="entry name" value="CBS"/>
    <property type="match status" value="2"/>
</dbReference>
<evidence type="ECO:0000259" key="3">
    <source>
        <dbReference type="PROSITE" id="PS50042"/>
    </source>
</evidence>
<dbReference type="STRING" id="946077.W5A_07647"/>
<gene>
    <name evidence="5" type="ORF">W5A_07647</name>
</gene>
<dbReference type="CDD" id="cd00038">
    <property type="entry name" value="CAP_ED"/>
    <property type="match status" value="1"/>
</dbReference>
<organism evidence="5 6">
    <name type="scientific">Imtechella halotolerans K1</name>
    <dbReference type="NCBI Taxonomy" id="946077"/>
    <lineage>
        <taxon>Bacteria</taxon>
        <taxon>Pseudomonadati</taxon>
        <taxon>Bacteroidota</taxon>
        <taxon>Flavobacteriia</taxon>
        <taxon>Flavobacteriales</taxon>
        <taxon>Flavobacteriaceae</taxon>
        <taxon>Imtechella</taxon>
    </lineage>
</organism>
<dbReference type="Proteomes" id="UP000005938">
    <property type="component" value="Unassembled WGS sequence"/>
</dbReference>
<reference evidence="5 6" key="1">
    <citation type="journal article" date="2012" name="J. Bacteriol.">
        <title>Genome Sequence of the Halotolerant Bacterium Imtechella halotolerans K1T.</title>
        <authorList>
            <person name="Kumar S."/>
            <person name="Vikram S."/>
            <person name="Subramanian S."/>
            <person name="Raghava G.P."/>
            <person name="Pinnaka A.K."/>
        </authorList>
    </citation>
    <scope>NUCLEOTIDE SEQUENCE [LARGE SCALE GENOMIC DNA]</scope>
    <source>
        <strain evidence="5 6">K1</strain>
    </source>
</reference>
<dbReference type="EMBL" id="AJJU01000008">
    <property type="protein sequence ID" value="EID75062.1"/>
    <property type="molecule type" value="Genomic_DNA"/>
</dbReference>
<protein>
    <submittedName>
        <fullName evidence="5">Putative lysophospholipase</fullName>
    </submittedName>
</protein>
<dbReference type="PROSITE" id="PS51371">
    <property type="entry name" value="CBS"/>
    <property type="match status" value="2"/>
</dbReference>
<dbReference type="SMART" id="SM00116">
    <property type="entry name" value="CBS"/>
    <property type="match status" value="2"/>
</dbReference>
<evidence type="ECO:0000313" key="5">
    <source>
        <dbReference type="EMBL" id="EID75062.1"/>
    </source>
</evidence>
<dbReference type="InterPro" id="IPR018490">
    <property type="entry name" value="cNMP-bd_dom_sf"/>
</dbReference>
<dbReference type="Pfam" id="PF03445">
    <property type="entry name" value="DUF294"/>
    <property type="match status" value="1"/>
</dbReference>
<keyword evidence="6" id="KW-1185">Reference proteome</keyword>
<proteinExistence type="predicted"/>
<feature type="domain" description="CBS" evidence="4">
    <location>
        <begin position="239"/>
        <end position="298"/>
    </location>
</feature>
<dbReference type="CDD" id="cd05401">
    <property type="entry name" value="NT_GlnE_GlnD_like"/>
    <property type="match status" value="1"/>
</dbReference>
<name>I0WF96_9FLAO</name>
<dbReference type="InterPro" id="IPR046342">
    <property type="entry name" value="CBS_dom_sf"/>
</dbReference>
<dbReference type="Pfam" id="PF10335">
    <property type="entry name" value="DUF294_C"/>
    <property type="match status" value="1"/>
</dbReference>
<dbReference type="SUPFAM" id="SSF51206">
    <property type="entry name" value="cAMP-binding domain-like"/>
    <property type="match status" value="1"/>
</dbReference>